<dbReference type="EMBL" id="CAJJDN010000029">
    <property type="protein sequence ID" value="CAD8072532.1"/>
    <property type="molecule type" value="Genomic_DNA"/>
</dbReference>
<evidence type="ECO:0000256" key="2">
    <source>
        <dbReference type="SAM" id="Phobius"/>
    </source>
</evidence>
<keyword evidence="2" id="KW-1133">Transmembrane helix</keyword>
<protein>
    <recommendedName>
        <fullName evidence="5">Transmembrane protein</fullName>
    </recommendedName>
</protein>
<feature type="region of interest" description="Disordered" evidence="1">
    <location>
        <begin position="638"/>
        <end position="674"/>
    </location>
</feature>
<evidence type="ECO:0000313" key="3">
    <source>
        <dbReference type="EMBL" id="CAD8072532.1"/>
    </source>
</evidence>
<evidence type="ECO:0000256" key="1">
    <source>
        <dbReference type="SAM" id="MobiDB-lite"/>
    </source>
</evidence>
<dbReference type="AlphaFoldDB" id="A0A8S1M1X5"/>
<keyword evidence="2" id="KW-0472">Membrane</keyword>
<reference evidence="3" key="1">
    <citation type="submission" date="2021-01" db="EMBL/GenBank/DDBJ databases">
        <authorList>
            <consortium name="Genoscope - CEA"/>
            <person name="William W."/>
        </authorList>
    </citation>
    <scope>NUCLEOTIDE SEQUENCE</scope>
</reference>
<proteinExistence type="predicted"/>
<feature type="region of interest" description="Disordered" evidence="1">
    <location>
        <begin position="363"/>
        <end position="383"/>
    </location>
</feature>
<feature type="compositionally biased region" description="Basic and acidic residues" evidence="1">
    <location>
        <begin position="651"/>
        <end position="661"/>
    </location>
</feature>
<feature type="compositionally biased region" description="Basic and acidic residues" evidence="1">
    <location>
        <begin position="363"/>
        <end position="372"/>
    </location>
</feature>
<sequence>MNFELIKTYFLYLDKFACPVQLFIQKKRGYQTYLGAFTTLGCIVTILLYLTNKLSQIDDRTEFQTLYSDIFHLEPPFYKLTEDNFTLQFAFQYQNRTNYINESIYIPEAYLVYKQITEVNGKKKEYNNKTVIPISKCSKNGIIQDELAEQFDDQDPSNTYCLDWSRIDSLSLFGTDDAPEYQYINVSFSVCQNGSKPGVVCADNNTIQNVLNRNYIHFQLTSYIINLRDFTTPLIPKVEDIYTTISARVTKDVEIFMQPITTITDFGYFQKEIRKDTTIRYFSDKEIIDFNTDTSLANVVIRLSDTEQVSYRIYPKVQDVLASAGGLWQIIIAVALFLQKPFSELAYSIEIINKLFNFEQETTNKDRNKPKSNENLNETKPSKILLPTQNDIKTSLQTQPDVKNKTQIKQVVSKRFPQGRQQSVISSKSNGFIERLTQNERINEARSLFTLVSSNIKMKFKEYVQYLTYRPKRKKMDQLDYSIKKYESFLDILFIIDKLQEIDKLKLILFNKAQMNLFEYLPKPTIYLEPFSPEQEELQFHSSILTPQKSFEEKAKQASIAFEELLVDFDSNPVTQKLITCLDKEVVNVLISEYEERNRTSRVKENFASISYAVINKIKQDQQQKQLQHDQITKHAEQKKLFDGTVQNSVIREKSDNKEGSQESIQYKSHKDYS</sequence>
<organism evidence="3 4">
    <name type="scientific">Paramecium sonneborni</name>
    <dbReference type="NCBI Taxonomy" id="65129"/>
    <lineage>
        <taxon>Eukaryota</taxon>
        <taxon>Sar</taxon>
        <taxon>Alveolata</taxon>
        <taxon>Ciliophora</taxon>
        <taxon>Intramacronucleata</taxon>
        <taxon>Oligohymenophorea</taxon>
        <taxon>Peniculida</taxon>
        <taxon>Parameciidae</taxon>
        <taxon>Paramecium</taxon>
    </lineage>
</organism>
<dbReference type="GO" id="GO:0005634">
    <property type="term" value="C:nucleus"/>
    <property type="evidence" value="ECO:0007669"/>
    <property type="project" value="TreeGrafter"/>
</dbReference>
<keyword evidence="4" id="KW-1185">Reference proteome</keyword>
<dbReference type="PANTHER" id="PTHR31398">
    <property type="entry name" value="MEIOTIC NUCLEAR DIVISION PROTEIN 1 HOMOLOG"/>
    <property type="match status" value="1"/>
</dbReference>
<dbReference type="PANTHER" id="PTHR31398:SF0">
    <property type="entry name" value="MEIOTIC NUCLEAR DIVISION PROTEIN 1 HOMOLOG"/>
    <property type="match status" value="1"/>
</dbReference>
<name>A0A8S1M1X5_9CILI</name>
<dbReference type="Proteomes" id="UP000692954">
    <property type="component" value="Unassembled WGS sequence"/>
</dbReference>
<accession>A0A8S1M1X5</accession>
<gene>
    <name evidence="3" type="ORF">PSON_ATCC_30995.1.T0290212</name>
</gene>
<comment type="caution">
    <text evidence="3">The sequence shown here is derived from an EMBL/GenBank/DDBJ whole genome shotgun (WGS) entry which is preliminary data.</text>
</comment>
<evidence type="ECO:0000313" key="4">
    <source>
        <dbReference type="Proteomes" id="UP000692954"/>
    </source>
</evidence>
<dbReference type="GO" id="GO:0007131">
    <property type="term" value="P:reciprocal meiotic recombination"/>
    <property type="evidence" value="ECO:0007669"/>
    <property type="project" value="TreeGrafter"/>
</dbReference>
<feature type="transmembrane region" description="Helical" evidence="2">
    <location>
        <begin position="30"/>
        <end position="50"/>
    </location>
</feature>
<dbReference type="OrthoDB" id="291316at2759"/>
<keyword evidence="2" id="KW-0812">Transmembrane</keyword>
<evidence type="ECO:0008006" key="5">
    <source>
        <dbReference type="Google" id="ProtNLM"/>
    </source>
</evidence>